<dbReference type="EMBL" id="FNKB01000001">
    <property type="protein sequence ID" value="SDQ22839.1"/>
    <property type="molecule type" value="Genomic_DNA"/>
</dbReference>
<evidence type="ECO:0000313" key="3">
    <source>
        <dbReference type="EMBL" id="SDQ22839.1"/>
    </source>
</evidence>
<dbReference type="PROSITE" id="PS50994">
    <property type="entry name" value="INTEGRASE"/>
    <property type="match status" value="1"/>
</dbReference>
<dbReference type="STRING" id="1079994.SAMN04488565_0683"/>
<dbReference type="GO" id="GO:0003676">
    <property type="term" value="F:nucleic acid binding"/>
    <property type="evidence" value="ECO:0007669"/>
    <property type="project" value="InterPro"/>
</dbReference>
<evidence type="ECO:0000313" key="4">
    <source>
        <dbReference type="EMBL" id="SDQ24996.1"/>
    </source>
</evidence>
<dbReference type="InterPro" id="IPR055247">
    <property type="entry name" value="InsJ-like_HTH"/>
</dbReference>
<dbReference type="InterPro" id="IPR009057">
    <property type="entry name" value="Homeodomain-like_sf"/>
</dbReference>
<proteinExistence type="predicted"/>
<feature type="domain" description="Integrase catalytic" evidence="1">
    <location>
        <begin position="151"/>
        <end position="319"/>
    </location>
</feature>
<evidence type="ECO:0000259" key="1">
    <source>
        <dbReference type="PROSITE" id="PS50994"/>
    </source>
</evidence>
<dbReference type="GO" id="GO:0015074">
    <property type="term" value="P:DNA integration"/>
    <property type="evidence" value="ECO:0007669"/>
    <property type="project" value="InterPro"/>
</dbReference>
<evidence type="ECO:0000313" key="2">
    <source>
        <dbReference type="EMBL" id="SDQ12125.1"/>
    </source>
</evidence>
<dbReference type="Proteomes" id="UP000182690">
    <property type="component" value="Unassembled WGS sequence"/>
</dbReference>
<dbReference type="PANTHER" id="PTHR35004">
    <property type="entry name" value="TRANSPOSASE RV3428C-RELATED"/>
    <property type="match status" value="1"/>
</dbReference>
<dbReference type="Gene3D" id="3.30.420.10">
    <property type="entry name" value="Ribonuclease H-like superfamily/Ribonuclease H"/>
    <property type="match status" value="1"/>
</dbReference>
<dbReference type="InterPro" id="IPR047656">
    <property type="entry name" value="IS481-like_transpos"/>
</dbReference>
<accession>A0A1H0YAB3</accession>
<dbReference type="EMBL" id="FNKB01000001">
    <property type="protein sequence ID" value="SDQ24996.1"/>
    <property type="molecule type" value="Genomic_DNA"/>
</dbReference>
<dbReference type="EMBL" id="FNKB01000001">
    <property type="protein sequence ID" value="SDQ12125.1"/>
    <property type="molecule type" value="Genomic_DNA"/>
</dbReference>
<dbReference type="InterPro" id="IPR036397">
    <property type="entry name" value="RNaseH_sf"/>
</dbReference>
<dbReference type="InterPro" id="IPR012337">
    <property type="entry name" value="RNaseH-like_sf"/>
</dbReference>
<reference evidence="2 5" key="1">
    <citation type="submission" date="2016-10" db="EMBL/GenBank/DDBJ databases">
        <authorList>
            <person name="de Groot N.N."/>
        </authorList>
    </citation>
    <scope>NUCLEOTIDE SEQUENCE [LARGE SCALE GENOMIC DNA]</scope>
    <source>
        <strain evidence="2 5">DSM 22788</strain>
    </source>
</reference>
<dbReference type="Pfam" id="PF13683">
    <property type="entry name" value="rve_3"/>
    <property type="match status" value="1"/>
</dbReference>
<gene>
    <name evidence="2" type="ORF">SAMN04488565_0683</name>
    <name evidence="3" type="ORF">SAMN04488565_1476</name>
    <name evidence="4" type="ORF">SAMN04488565_1625</name>
</gene>
<organism evidence="2 5">
    <name type="scientific">Leucobacter chromiiresistens</name>
    <dbReference type="NCBI Taxonomy" id="1079994"/>
    <lineage>
        <taxon>Bacteria</taxon>
        <taxon>Bacillati</taxon>
        <taxon>Actinomycetota</taxon>
        <taxon>Actinomycetes</taxon>
        <taxon>Micrococcales</taxon>
        <taxon>Microbacteriaceae</taxon>
        <taxon>Leucobacter</taxon>
    </lineage>
</organism>
<dbReference type="SUPFAM" id="SSF46689">
    <property type="entry name" value="Homeodomain-like"/>
    <property type="match status" value="1"/>
</dbReference>
<dbReference type="InterPro" id="IPR001584">
    <property type="entry name" value="Integrase_cat-core"/>
</dbReference>
<dbReference type="AlphaFoldDB" id="A0A1H0YAB3"/>
<protein>
    <submittedName>
        <fullName evidence="2">Leucine-zipper of insertion element IS481</fullName>
    </submittedName>
</protein>
<sequence length="319" mass="35563">MSHRNAVLTIRGRQILCERIAAGRPVSHVAKEMGISRTCAHRWWGRYRRQGPAGLEDRSSRPKSMPTATPVEIATAVVAARIADRDNAFELAARFGVSPSTAGRIIRRAGLPRLADIDRVTGEVIRASRATDHRYERERAGDLVHVDVKKLGRIPDGGGWRAHGRSEQVRKRGIGFDYVHVAVDDHTRLAFAQVLPDEQATTCATFMADAAAFFASHGVRIRQVMTDNALAYRRSRAFRNALAALTATHVLIRPRSPWQNGKAERFNRTLADGWAYRRPYASNDDRTAALDAWLEHYNYARPHTAAHGRPPISRLAPTS</sequence>
<dbReference type="Pfam" id="PF13518">
    <property type="entry name" value="HTH_28"/>
    <property type="match status" value="1"/>
</dbReference>
<name>A0A1H0YAB3_9MICO</name>
<dbReference type="PANTHER" id="PTHR35004:SF6">
    <property type="entry name" value="TRANSPOSASE"/>
    <property type="match status" value="1"/>
</dbReference>
<dbReference type="SUPFAM" id="SSF53098">
    <property type="entry name" value="Ribonuclease H-like"/>
    <property type="match status" value="1"/>
</dbReference>
<dbReference type="RefSeq" id="WP_083351965.1">
    <property type="nucleotide sequence ID" value="NZ_FNKB01000001.1"/>
</dbReference>
<dbReference type="NCBIfam" id="NF033577">
    <property type="entry name" value="transpos_IS481"/>
    <property type="match status" value="1"/>
</dbReference>
<evidence type="ECO:0000313" key="5">
    <source>
        <dbReference type="Proteomes" id="UP000182690"/>
    </source>
</evidence>
<dbReference type="OrthoDB" id="52928at2"/>